<organism evidence="2 3">
    <name type="scientific">Rufibacter tibetensis</name>
    <dbReference type="NCBI Taxonomy" id="512763"/>
    <lineage>
        <taxon>Bacteria</taxon>
        <taxon>Pseudomonadati</taxon>
        <taxon>Bacteroidota</taxon>
        <taxon>Cytophagia</taxon>
        <taxon>Cytophagales</taxon>
        <taxon>Hymenobacteraceae</taxon>
        <taxon>Rufibacter</taxon>
    </lineage>
</organism>
<dbReference type="OrthoDB" id="9807907at2"/>
<dbReference type="Proteomes" id="UP000061382">
    <property type="component" value="Chromosome"/>
</dbReference>
<feature type="domain" description="Schlafen AlbA-2" evidence="1">
    <location>
        <begin position="29"/>
        <end position="153"/>
    </location>
</feature>
<dbReference type="InterPro" id="IPR007421">
    <property type="entry name" value="Schlafen_AlbA_2_dom"/>
</dbReference>
<dbReference type="AlphaFoldDB" id="A0A0P0C722"/>
<proteinExistence type="predicted"/>
<evidence type="ECO:0000313" key="2">
    <source>
        <dbReference type="EMBL" id="ALJ00822.1"/>
    </source>
</evidence>
<evidence type="ECO:0000313" key="3">
    <source>
        <dbReference type="Proteomes" id="UP000061382"/>
    </source>
</evidence>
<dbReference type="InterPro" id="IPR038461">
    <property type="entry name" value="Schlafen_AlbA_2_dom_sf"/>
</dbReference>
<dbReference type="EMBL" id="CP012643">
    <property type="protein sequence ID" value="ALJ00822.1"/>
    <property type="molecule type" value="Genomic_DNA"/>
</dbReference>
<name>A0A0P0C722_9BACT</name>
<evidence type="ECO:0000259" key="1">
    <source>
        <dbReference type="Pfam" id="PF04326"/>
    </source>
</evidence>
<dbReference type="Gene3D" id="3.30.950.30">
    <property type="entry name" value="Schlafen, AAA domain"/>
    <property type="match status" value="1"/>
</dbReference>
<sequence length="418" mass="47251">MKDLINNIVNEFRASIDINQAFLKTSFEESNLIEFKKSLHTKGESIDKDYLKTISGYANNKGGVILFGIDPDSKELVGIKDVYENLDNRYISTTIRDGLDGNFEFTFFTQTYLGKIIGFLVVKEASVKPIIMKVDSSSFKVGDIYFRYPAQTAKILAADLRKIINEEIAKRLQGLLGNIDNLVKLGDSAAILNTSSGEIQTGDKLPKLILDEKILNKLNLIKEGTLSEVEGAPAYIIKGEIELGNVEIVKTVPSIITEHDILEQFFDRHCEAPDVVLEMLVFQNSPYLPFYFFAQSANLSKEEAIDFLNSIDKPDMNKLTRNKLVNRLNKFEYKKQGKILEGITESCDCDIDLNVQVSSVKDTYKEKCSHGQVERTIFFNTLLNKFELKDEYISAYPKNIIEAFSSLLSETLSEDPEY</sequence>
<dbReference type="PATRIC" id="fig|512763.3.peg.4353"/>
<dbReference type="RefSeq" id="WP_062545435.1">
    <property type="nucleotide sequence ID" value="NZ_CP012643.1"/>
</dbReference>
<dbReference type="Pfam" id="PF04326">
    <property type="entry name" value="SLFN_AlbA_2"/>
    <property type="match status" value="1"/>
</dbReference>
<gene>
    <name evidence="2" type="ORF">DC20_19820</name>
</gene>
<reference evidence="2 3" key="1">
    <citation type="submission" date="2015-08" db="EMBL/GenBank/DDBJ databases">
        <title>Complete genome sequence of Rufibacter tibetensis strain 1351t, a radiation-resistant bacterium from tibet plateau.</title>
        <authorList>
            <person name="Dai J."/>
        </authorList>
    </citation>
    <scope>NUCLEOTIDE SEQUENCE [LARGE SCALE GENOMIC DNA]</scope>
    <source>
        <strain evidence="2 3">1351</strain>
    </source>
</reference>
<keyword evidence="3" id="KW-1185">Reference proteome</keyword>
<dbReference type="STRING" id="512763.DC20_19820"/>
<accession>A0A0P0C722</accession>
<dbReference type="KEGG" id="rti:DC20_19820"/>
<protein>
    <recommendedName>
        <fullName evidence="1">Schlafen AlbA-2 domain-containing protein</fullName>
    </recommendedName>
</protein>